<evidence type="ECO:0000259" key="1">
    <source>
        <dbReference type="Pfam" id="PF01261"/>
    </source>
</evidence>
<gene>
    <name evidence="2" type="ordered locus">Corgl_0705</name>
</gene>
<dbReference type="HOGENOM" id="CLU_050006_5_1_11"/>
<evidence type="ECO:0000313" key="3">
    <source>
        <dbReference type="Proteomes" id="UP000006851"/>
    </source>
</evidence>
<keyword evidence="2" id="KW-0413">Isomerase</keyword>
<dbReference type="InterPro" id="IPR013022">
    <property type="entry name" value="Xyl_isomerase-like_TIM-brl"/>
</dbReference>
<keyword evidence="3" id="KW-1185">Reference proteome</keyword>
<dbReference type="InterPro" id="IPR036237">
    <property type="entry name" value="Xyl_isomerase-like_sf"/>
</dbReference>
<dbReference type="Gene3D" id="3.20.20.150">
    <property type="entry name" value="Divalent-metal-dependent TIM barrel enzymes"/>
    <property type="match status" value="1"/>
</dbReference>
<dbReference type="RefSeq" id="WP_013708562.1">
    <property type="nucleotide sequence ID" value="NC_015389.1"/>
</dbReference>
<dbReference type="AlphaFoldDB" id="F2N7K3"/>
<dbReference type="OrthoDB" id="3248123at2"/>
<accession>F2N7K3</accession>
<dbReference type="PANTHER" id="PTHR12110">
    <property type="entry name" value="HYDROXYPYRUVATE ISOMERASE"/>
    <property type="match status" value="1"/>
</dbReference>
<feature type="domain" description="Xylose isomerase-like TIM barrel" evidence="1">
    <location>
        <begin position="34"/>
        <end position="269"/>
    </location>
</feature>
<dbReference type="eggNOG" id="COG1082">
    <property type="taxonomic scope" value="Bacteria"/>
</dbReference>
<dbReference type="Proteomes" id="UP000006851">
    <property type="component" value="Chromosome"/>
</dbReference>
<dbReference type="SUPFAM" id="SSF51658">
    <property type="entry name" value="Xylose isomerase-like"/>
    <property type="match status" value="1"/>
</dbReference>
<dbReference type="STRING" id="700015.Corgl_0705"/>
<dbReference type="KEGG" id="cgo:Corgl_0705"/>
<dbReference type="Pfam" id="PF01261">
    <property type="entry name" value="AP_endonuc_2"/>
    <property type="match status" value="1"/>
</dbReference>
<protein>
    <submittedName>
        <fullName evidence="2">Xylose isomerase domain-containing protein TIM barrel</fullName>
    </submittedName>
</protein>
<proteinExistence type="predicted"/>
<dbReference type="EMBL" id="CP002628">
    <property type="protein sequence ID" value="AEB06819.1"/>
    <property type="molecule type" value="Genomic_DNA"/>
</dbReference>
<evidence type="ECO:0000313" key="2">
    <source>
        <dbReference type="EMBL" id="AEB06819.1"/>
    </source>
</evidence>
<dbReference type="InterPro" id="IPR050312">
    <property type="entry name" value="IolE/XylAMocC-like"/>
</dbReference>
<reference evidence="3" key="1">
    <citation type="journal article" date="2013" name="Stand. Genomic Sci.">
        <title>Complete genome sequence of Coriobacterium glomerans type strain (PW2(T)) from the midgut of Pyrrhocoris apterus L. (red soldier bug).</title>
        <authorList>
            <person name="Stackebrandt E."/>
            <person name="Zeytun A."/>
            <person name="Lapidus A."/>
            <person name="Nolan M."/>
            <person name="Lucas S."/>
            <person name="Hammon N."/>
            <person name="Deshpande S."/>
            <person name="Cheng J.F."/>
            <person name="Tapia R."/>
            <person name="Goodwin L.A."/>
            <person name="Pitluck S."/>
            <person name="Liolios K."/>
            <person name="Pagani I."/>
            <person name="Ivanova N."/>
            <person name="Mavromatis K."/>
            <person name="Mikhailova N."/>
            <person name="Huntemann M."/>
            <person name="Pati A."/>
            <person name="Chen A."/>
            <person name="Palaniappan K."/>
            <person name="Chang Y.J."/>
            <person name="Land M."/>
            <person name="Hauser L."/>
            <person name="Rohde M."/>
            <person name="Pukall R."/>
            <person name="Goker M."/>
            <person name="Detter J.C."/>
            <person name="Woyke T."/>
            <person name="Bristow J."/>
            <person name="Eisen J.A."/>
            <person name="Markowitz V."/>
            <person name="Hugenholtz P."/>
            <person name="Kyrpides N.C."/>
            <person name="Klenk H.P."/>
        </authorList>
    </citation>
    <scope>NUCLEOTIDE SEQUENCE</scope>
    <source>
        <strain evidence="3">ATCC 49209 / DSM 20642 / JCM 10262 / PW2</strain>
    </source>
</reference>
<name>F2N7K3_CORGP</name>
<sequence length="284" mass="32661">MRSTSKPHLRREQIAGMNIHYIMWSLDYFLNAQQRLGFRSLELWCAEPHVTLDHTGYFEASDIARKAEQRGLRIRTLCPENVVYPWQYCARKPLHEQRSLAYFKHGIELAEVLGCERMSINSGWGDFDEDRQDAWKRSREHLSILAAYAGEHGLTLAMESLRPEESNLVTTLADARRMIDEVNSPFLEPMVDTTAMGVAGETLEMWFSEFGNDVIHEMHFIDGDPYGHLVWGDGTHDLASFIRILGEHSFEGMLGQEITDARYLEDPVAADERNMKALETFFSE</sequence>
<organism evidence="2 3">
    <name type="scientific">Coriobacterium glomerans (strain ATCC 49209 / DSM 20642 / JCM 10262 / PW2)</name>
    <dbReference type="NCBI Taxonomy" id="700015"/>
    <lineage>
        <taxon>Bacteria</taxon>
        <taxon>Bacillati</taxon>
        <taxon>Actinomycetota</taxon>
        <taxon>Coriobacteriia</taxon>
        <taxon>Coriobacteriales</taxon>
        <taxon>Coriobacteriaceae</taxon>
        <taxon>Coriobacterium</taxon>
    </lineage>
</organism>
<dbReference type="GO" id="GO:0016853">
    <property type="term" value="F:isomerase activity"/>
    <property type="evidence" value="ECO:0007669"/>
    <property type="project" value="UniProtKB-KW"/>
</dbReference>